<dbReference type="Pfam" id="PF10057">
    <property type="entry name" value="MpsC"/>
    <property type="match status" value="1"/>
</dbReference>
<dbReference type="InterPro" id="IPR011006">
    <property type="entry name" value="CheY-like_superfamily"/>
</dbReference>
<evidence type="ECO:0000259" key="5">
    <source>
        <dbReference type="PROSITE" id="PS50110"/>
    </source>
</evidence>
<evidence type="ECO:0000256" key="1">
    <source>
        <dbReference type="ARBA" id="ARBA00018672"/>
    </source>
</evidence>
<dbReference type="STRING" id="1123382.SAMN02745221_01357"/>
<dbReference type="EMBL" id="FQWY01000020">
    <property type="protein sequence ID" value="SHG96209.1"/>
    <property type="molecule type" value="Genomic_DNA"/>
</dbReference>
<dbReference type="PANTHER" id="PTHR44591">
    <property type="entry name" value="STRESS RESPONSE REGULATOR PROTEIN 1"/>
    <property type="match status" value="1"/>
</dbReference>
<dbReference type="SUPFAM" id="SSF52172">
    <property type="entry name" value="CheY-like"/>
    <property type="match status" value="1"/>
</dbReference>
<dbReference type="InterPro" id="IPR001789">
    <property type="entry name" value="Sig_transdc_resp-reg_receiver"/>
</dbReference>
<dbReference type="SMART" id="SM00448">
    <property type="entry name" value="REC"/>
    <property type="match status" value="1"/>
</dbReference>
<feature type="domain" description="Response regulatory" evidence="5">
    <location>
        <begin position="13"/>
        <end position="127"/>
    </location>
</feature>
<gene>
    <name evidence="6" type="ORF">SAMN02745221_01357</name>
</gene>
<dbReference type="RefSeq" id="WP_073091931.1">
    <property type="nucleotide sequence ID" value="NZ_FQWY01000020.1"/>
</dbReference>
<dbReference type="PANTHER" id="PTHR44591:SF3">
    <property type="entry name" value="RESPONSE REGULATORY DOMAIN-CONTAINING PROTEIN"/>
    <property type="match status" value="1"/>
</dbReference>
<feature type="modified residue" description="4-aspartylphosphate" evidence="4">
    <location>
        <position position="62"/>
    </location>
</feature>
<name>A0A1M5P460_9FIRM</name>
<evidence type="ECO:0000256" key="2">
    <source>
        <dbReference type="ARBA" id="ARBA00022553"/>
    </source>
</evidence>
<evidence type="ECO:0000313" key="7">
    <source>
        <dbReference type="Proteomes" id="UP000242329"/>
    </source>
</evidence>
<keyword evidence="7" id="KW-1185">Reference proteome</keyword>
<dbReference type="Pfam" id="PF00072">
    <property type="entry name" value="Response_reg"/>
    <property type="match status" value="1"/>
</dbReference>
<evidence type="ECO:0000313" key="6">
    <source>
        <dbReference type="EMBL" id="SHG96209.1"/>
    </source>
</evidence>
<dbReference type="InterPro" id="IPR018745">
    <property type="entry name" value="MpsC"/>
</dbReference>
<dbReference type="GO" id="GO:0000160">
    <property type="term" value="P:phosphorelay signal transduction system"/>
    <property type="evidence" value="ECO:0007669"/>
    <property type="project" value="InterPro"/>
</dbReference>
<organism evidence="6 7">
    <name type="scientific">Thermosyntropha lipolytica DSM 11003</name>
    <dbReference type="NCBI Taxonomy" id="1123382"/>
    <lineage>
        <taxon>Bacteria</taxon>
        <taxon>Bacillati</taxon>
        <taxon>Bacillota</taxon>
        <taxon>Clostridia</taxon>
        <taxon>Eubacteriales</taxon>
        <taxon>Syntrophomonadaceae</taxon>
        <taxon>Thermosyntropha</taxon>
    </lineage>
</organism>
<dbReference type="AlphaFoldDB" id="A0A1M5P460"/>
<dbReference type="Proteomes" id="UP000242329">
    <property type="component" value="Unassembled WGS sequence"/>
</dbReference>
<keyword evidence="2 4" id="KW-0597">Phosphoprotein</keyword>
<dbReference type="Gene3D" id="3.40.50.2300">
    <property type="match status" value="1"/>
</dbReference>
<dbReference type="OrthoDB" id="384217at2"/>
<dbReference type="InterPro" id="IPR050595">
    <property type="entry name" value="Bact_response_regulator"/>
</dbReference>
<accession>A0A1M5P460</accession>
<sequence length="259" mass="29236">METYKDSLLSRCKVLYVEDEEFTREELGFFLKKRVGRLITAVNGEEGLKLAKLHEPDIALVDVRMPVMDGITMCRKMREAGMDCAFIIASALSDSPTILQAVDVGIVKYIVKPLNPNQLLEVLENTAQEIWRRRFKKQAEVKGWSLEREKRLELEKRIKSAVAYFLKSATGKGPRDIQVFLGGGSLEVKAIEVLTLLEQSILASGKNGQLVAYLRHLLYKERGSELEAILGEILSVKVKIRDIQVDVNDNRDGIIFDLS</sequence>
<reference evidence="7" key="1">
    <citation type="submission" date="2016-11" db="EMBL/GenBank/DDBJ databases">
        <authorList>
            <person name="Varghese N."/>
            <person name="Submissions S."/>
        </authorList>
    </citation>
    <scope>NUCLEOTIDE SEQUENCE [LARGE SCALE GENOMIC DNA]</scope>
    <source>
        <strain evidence="7">DSM 11003</strain>
    </source>
</reference>
<evidence type="ECO:0000256" key="4">
    <source>
        <dbReference type="PROSITE-ProRule" id="PRU00169"/>
    </source>
</evidence>
<dbReference type="CDD" id="cd17536">
    <property type="entry name" value="REC_YesN-like"/>
    <property type="match status" value="1"/>
</dbReference>
<proteinExistence type="predicted"/>
<dbReference type="PROSITE" id="PS50110">
    <property type="entry name" value="RESPONSE_REGULATORY"/>
    <property type="match status" value="1"/>
</dbReference>
<evidence type="ECO:0000256" key="3">
    <source>
        <dbReference type="ARBA" id="ARBA00024867"/>
    </source>
</evidence>
<protein>
    <recommendedName>
        <fullName evidence="1">Stage 0 sporulation protein A homolog</fullName>
    </recommendedName>
</protein>
<comment type="function">
    <text evidence="3">May play the central regulatory role in sporulation. It may be an element of the effector pathway responsible for the activation of sporulation genes in response to nutritional stress. Spo0A may act in concert with spo0H (a sigma factor) to control the expression of some genes that are critical to the sporulation process.</text>
</comment>